<dbReference type="AlphaFoldDB" id="A0A415DFU3"/>
<feature type="signal peptide" evidence="1">
    <location>
        <begin position="1"/>
        <end position="21"/>
    </location>
</feature>
<sequence length="175" mass="19029">MRKVFLLLVMSVLCLCSKAQYTDGGKNFWSVDLGVGGNGETSLNLGVGYHHSFTPIVAWDVLTFQAISHPGALKEHTFLQALSGLRLTSPTFALSGMDNMSIFAIGRAGYGWWTDPQVGGFTFEVGGGVNLTSHLYIGYAFNHEDAGSVSSGKGANKVTVNREMKYHSFRLGFYF</sequence>
<evidence type="ECO:0000313" key="2">
    <source>
        <dbReference type="EMBL" id="RHJ75272.1"/>
    </source>
</evidence>
<protein>
    <recommendedName>
        <fullName evidence="4">Outer membrane protein beta-barrel domain-containing protein</fullName>
    </recommendedName>
</protein>
<gene>
    <name evidence="2" type="ORF">DW105_13170</name>
</gene>
<comment type="caution">
    <text evidence="2">The sequence shown here is derived from an EMBL/GenBank/DDBJ whole genome shotgun (WGS) entry which is preliminary data.</text>
</comment>
<dbReference type="RefSeq" id="WP_118327741.1">
    <property type="nucleotide sequence ID" value="NZ_QRMN01000031.1"/>
</dbReference>
<evidence type="ECO:0000256" key="1">
    <source>
        <dbReference type="SAM" id="SignalP"/>
    </source>
</evidence>
<evidence type="ECO:0000313" key="3">
    <source>
        <dbReference type="Proteomes" id="UP000283958"/>
    </source>
</evidence>
<organism evidence="2 3">
    <name type="scientific">Phocaeicola vulgatus</name>
    <name type="common">Bacteroides vulgatus</name>
    <dbReference type="NCBI Taxonomy" id="821"/>
    <lineage>
        <taxon>Bacteria</taxon>
        <taxon>Pseudomonadati</taxon>
        <taxon>Bacteroidota</taxon>
        <taxon>Bacteroidia</taxon>
        <taxon>Bacteroidales</taxon>
        <taxon>Bacteroidaceae</taxon>
        <taxon>Phocaeicola</taxon>
    </lineage>
</organism>
<proteinExistence type="predicted"/>
<keyword evidence="1" id="KW-0732">Signal</keyword>
<reference evidence="2 3" key="1">
    <citation type="submission" date="2018-08" db="EMBL/GenBank/DDBJ databases">
        <title>A genome reference for cultivated species of the human gut microbiota.</title>
        <authorList>
            <person name="Zou Y."/>
            <person name="Xue W."/>
            <person name="Luo G."/>
        </authorList>
    </citation>
    <scope>NUCLEOTIDE SEQUENCE [LARGE SCALE GENOMIC DNA]</scope>
    <source>
        <strain evidence="2 3">AM09-18</strain>
    </source>
</reference>
<feature type="chain" id="PRO_5019377055" description="Outer membrane protein beta-barrel domain-containing protein" evidence="1">
    <location>
        <begin position="22"/>
        <end position="175"/>
    </location>
</feature>
<evidence type="ECO:0008006" key="4">
    <source>
        <dbReference type="Google" id="ProtNLM"/>
    </source>
</evidence>
<name>A0A415DFU3_PHOVU</name>
<accession>A0A415DFU3</accession>
<dbReference type="EMBL" id="QRMN01000031">
    <property type="protein sequence ID" value="RHJ75272.1"/>
    <property type="molecule type" value="Genomic_DNA"/>
</dbReference>
<dbReference type="Proteomes" id="UP000283958">
    <property type="component" value="Unassembled WGS sequence"/>
</dbReference>